<keyword evidence="1" id="KW-0489">Methyltransferase</keyword>
<feature type="region of interest" description="Disordered" evidence="3">
    <location>
        <begin position="1"/>
        <end position="34"/>
    </location>
</feature>
<dbReference type="InterPro" id="IPR001537">
    <property type="entry name" value="SpoU_MeTrfase"/>
</dbReference>
<dbReference type="InterPro" id="IPR029028">
    <property type="entry name" value="Alpha/beta_knot_MTases"/>
</dbReference>
<dbReference type="InterPro" id="IPR013123">
    <property type="entry name" value="SpoU_subst-bd"/>
</dbReference>
<dbReference type="GO" id="GO:0008173">
    <property type="term" value="F:RNA methyltransferase activity"/>
    <property type="evidence" value="ECO:0007669"/>
    <property type="project" value="InterPro"/>
</dbReference>
<dbReference type="InterPro" id="IPR004441">
    <property type="entry name" value="rRNA_MeTrfase_TrmH"/>
</dbReference>
<dbReference type="SUPFAM" id="SSF75217">
    <property type="entry name" value="alpha/beta knot"/>
    <property type="match status" value="1"/>
</dbReference>
<dbReference type="SMART" id="SM00967">
    <property type="entry name" value="SpoU_sub_bind"/>
    <property type="match status" value="1"/>
</dbReference>
<dbReference type="EMBL" id="CATKSH010000012">
    <property type="protein sequence ID" value="CAI9121215.1"/>
    <property type="molecule type" value="Genomic_DNA"/>
</dbReference>
<dbReference type="GO" id="GO:0003723">
    <property type="term" value="F:RNA binding"/>
    <property type="evidence" value="ECO:0007669"/>
    <property type="project" value="InterPro"/>
</dbReference>
<proteinExistence type="predicted"/>
<dbReference type="PANTHER" id="PTHR46429">
    <property type="entry name" value="23S RRNA (GUANOSINE-2'-O-)-METHYLTRANSFERASE RLMB"/>
    <property type="match status" value="1"/>
</dbReference>
<feature type="compositionally biased region" description="Low complexity" evidence="3">
    <location>
        <begin position="25"/>
        <end position="34"/>
    </location>
</feature>
<organism evidence="5 6">
    <name type="scientific">Brytella acorum</name>
    <dbReference type="NCBI Taxonomy" id="2959299"/>
    <lineage>
        <taxon>Bacteria</taxon>
        <taxon>Pseudomonadati</taxon>
        <taxon>Pseudomonadota</taxon>
        <taxon>Alphaproteobacteria</taxon>
        <taxon>Acetobacterales</taxon>
        <taxon>Acetobacteraceae</taxon>
        <taxon>Brytella</taxon>
    </lineage>
</organism>
<dbReference type="AlphaFoldDB" id="A0AA35V228"/>
<dbReference type="Gene3D" id="3.30.1330.30">
    <property type="match status" value="1"/>
</dbReference>
<keyword evidence="2" id="KW-0808">Transferase</keyword>
<evidence type="ECO:0000259" key="4">
    <source>
        <dbReference type="SMART" id="SM00967"/>
    </source>
</evidence>
<dbReference type="Pfam" id="PF00588">
    <property type="entry name" value="SpoU_methylase"/>
    <property type="match status" value="1"/>
</dbReference>
<feature type="domain" description="RNA 2-O ribose methyltransferase substrate binding" evidence="4">
    <location>
        <begin position="37"/>
        <end position="110"/>
    </location>
</feature>
<dbReference type="InterPro" id="IPR029064">
    <property type="entry name" value="Ribosomal_eL30-like_sf"/>
</dbReference>
<evidence type="ECO:0000313" key="6">
    <source>
        <dbReference type="Proteomes" id="UP001176960"/>
    </source>
</evidence>
<sequence length="267" mass="28398">MSRRSAGARPTPRSPESRSRERGSRPSSSRSSGSSYWLYGLHAAEGALANPRRQIHEILATREGLTALETKGLKLPVTPNVVERSRIDQLCERDAVHQGVALRVEPLESLLLEDALERPGPVLVLDQVTDPRNIGAILRSAAAFGAAALVLQDRNTPQESGVMAKAASGALDIVPVLREVNLSRALAQLQNAGLWVVGLDAGGGRLNGAGYEGRRVALVLGAEGAGLRRLTRESCDEIASVHMPGDMESLNVSNAAAVALYELIRPV</sequence>
<reference evidence="5" key="1">
    <citation type="submission" date="2023-03" db="EMBL/GenBank/DDBJ databases">
        <authorList>
            <person name="Cleenwerck I."/>
        </authorList>
    </citation>
    <scope>NUCLEOTIDE SEQUENCE</scope>
    <source>
        <strain evidence="5">LMG 32879</strain>
    </source>
</reference>
<dbReference type="GO" id="GO:0032259">
    <property type="term" value="P:methylation"/>
    <property type="evidence" value="ECO:0007669"/>
    <property type="project" value="UniProtKB-KW"/>
</dbReference>
<comment type="caution">
    <text evidence="5">The sequence shown here is derived from an EMBL/GenBank/DDBJ whole genome shotgun (WGS) entry which is preliminary data.</text>
</comment>
<dbReference type="SUPFAM" id="SSF55315">
    <property type="entry name" value="L30e-like"/>
    <property type="match status" value="1"/>
</dbReference>
<dbReference type="Pfam" id="PF08032">
    <property type="entry name" value="SpoU_sub_bind"/>
    <property type="match status" value="1"/>
</dbReference>
<dbReference type="CDD" id="cd18103">
    <property type="entry name" value="SpoU-like_RlmB"/>
    <property type="match status" value="1"/>
</dbReference>
<dbReference type="InterPro" id="IPR029026">
    <property type="entry name" value="tRNA_m1G_MTases_N"/>
</dbReference>
<protein>
    <submittedName>
        <fullName evidence="5">23S rRNA (Guanosine(2251)-2'-O)-methyltransferase RlmB</fullName>
    </submittedName>
</protein>
<dbReference type="GO" id="GO:0005829">
    <property type="term" value="C:cytosol"/>
    <property type="evidence" value="ECO:0007669"/>
    <property type="project" value="TreeGrafter"/>
</dbReference>
<evidence type="ECO:0000313" key="5">
    <source>
        <dbReference type="EMBL" id="CAI9121215.1"/>
    </source>
</evidence>
<name>A0AA35V228_9PROT</name>
<dbReference type="Proteomes" id="UP001176960">
    <property type="component" value="Unassembled WGS sequence"/>
</dbReference>
<dbReference type="NCBIfam" id="TIGR00186">
    <property type="entry name" value="rRNA_methyl_3"/>
    <property type="match status" value="1"/>
</dbReference>
<evidence type="ECO:0000256" key="3">
    <source>
        <dbReference type="SAM" id="MobiDB-lite"/>
    </source>
</evidence>
<dbReference type="RefSeq" id="WP_289842886.1">
    <property type="nucleotide sequence ID" value="NZ_CATKSH010000012.1"/>
</dbReference>
<evidence type="ECO:0000256" key="1">
    <source>
        <dbReference type="ARBA" id="ARBA00022603"/>
    </source>
</evidence>
<dbReference type="PANTHER" id="PTHR46429:SF1">
    <property type="entry name" value="23S RRNA (GUANOSINE-2'-O-)-METHYLTRANSFERASE RLMB"/>
    <property type="match status" value="1"/>
</dbReference>
<accession>A0AA35V228</accession>
<keyword evidence="6" id="KW-1185">Reference proteome</keyword>
<feature type="compositionally biased region" description="Basic and acidic residues" evidence="3">
    <location>
        <begin position="15"/>
        <end position="24"/>
    </location>
</feature>
<dbReference type="Gene3D" id="3.40.1280.10">
    <property type="match status" value="1"/>
</dbReference>
<evidence type="ECO:0000256" key="2">
    <source>
        <dbReference type="ARBA" id="ARBA00022679"/>
    </source>
</evidence>
<gene>
    <name evidence="5" type="primary">rlmB</name>
    <name evidence="5" type="ORF">LMG32879_002062</name>
</gene>
<dbReference type="GO" id="GO:0006396">
    <property type="term" value="P:RNA processing"/>
    <property type="evidence" value="ECO:0007669"/>
    <property type="project" value="InterPro"/>
</dbReference>